<evidence type="ECO:0000256" key="6">
    <source>
        <dbReference type="ARBA" id="ARBA00023136"/>
    </source>
</evidence>
<dbReference type="PATRIC" id="fig|1423783.4.peg.391"/>
<gene>
    <name evidence="10" type="ORF">FC50_GL000379</name>
</gene>
<keyword evidence="4 8" id="KW-0812">Transmembrane</keyword>
<dbReference type="InterPro" id="IPR050539">
    <property type="entry name" value="ThrE_Dicarb/AminoAcid_Exp"/>
</dbReference>
<evidence type="ECO:0000256" key="8">
    <source>
        <dbReference type="SAM" id="Phobius"/>
    </source>
</evidence>
<evidence type="ECO:0000256" key="1">
    <source>
        <dbReference type="ARBA" id="ARBA00004651"/>
    </source>
</evidence>
<comment type="caution">
    <text evidence="10">The sequence shown here is derived from an EMBL/GenBank/DDBJ whole genome shotgun (WGS) entry which is preliminary data.</text>
</comment>
<dbReference type="AlphaFoldDB" id="A0A0R1UBE8"/>
<comment type="subcellular location">
    <subcellularLocation>
        <location evidence="1">Cell membrane</location>
        <topology evidence="1">Multi-pass membrane protein</topology>
    </subcellularLocation>
</comment>
<dbReference type="PANTHER" id="PTHR34390">
    <property type="entry name" value="UPF0442 PROTEIN YJJB-RELATED"/>
    <property type="match status" value="1"/>
</dbReference>
<proteinExistence type="inferred from homology"/>
<evidence type="ECO:0000259" key="9">
    <source>
        <dbReference type="Pfam" id="PF12821"/>
    </source>
</evidence>
<keyword evidence="2" id="KW-1003">Cell membrane</keyword>
<feature type="transmembrane region" description="Helical" evidence="8">
    <location>
        <begin position="56"/>
        <end position="75"/>
    </location>
</feature>
<keyword evidence="5 8" id="KW-1133">Transmembrane helix</keyword>
<keyword evidence="3" id="KW-0997">Cell inner membrane</keyword>
<name>A0A0R1UBE8_9LACO</name>
<sequence length="150" mass="16328">MNIYVQAVIQCVFAYLGTVAFAFIINVPRRALNLGGWSGAVGWMVYWVLFKLGCSIVLANLLGAFAIGICAIIFARWRKMPVIVFTIPGLVPLVPGGTAYEAVRMFVLGHTDAGIGYLARVITVAGSIAVGFMLAQLFGDLTRRYPRRAR</sequence>
<dbReference type="PANTHER" id="PTHR34390:SF1">
    <property type="entry name" value="SUCCINATE TRANSPORTER SUBUNIT YJJB-RELATED"/>
    <property type="match status" value="1"/>
</dbReference>
<feature type="transmembrane region" description="Helical" evidence="8">
    <location>
        <begin position="82"/>
        <end position="103"/>
    </location>
</feature>
<evidence type="ECO:0000313" key="11">
    <source>
        <dbReference type="Proteomes" id="UP000051922"/>
    </source>
</evidence>
<feature type="transmembrane region" description="Helical" evidence="8">
    <location>
        <begin position="6"/>
        <end position="25"/>
    </location>
</feature>
<keyword evidence="11" id="KW-1185">Reference proteome</keyword>
<feature type="transmembrane region" description="Helical" evidence="8">
    <location>
        <begin position="32"/>
        <end position="50"/>
    </location>
</feature>
<evidence type="ECO:0000256" key="4">
    <source>
        <dbReference type="ARBA" id="ARBA00022692"/>
    </source>
</evidence>
<feature type="domain" description="Threonine/Serine exporter ThrE" evidence="9">
    <location>
        <begin position="10"/>
        <end position="137"/>
    </location>
</feature>
<dbReference type="GO" id="GO:0005886">
    <property type="term" value="C:plasma membrane"/>
    <property type="evidence" value="ECO:0007669"/>
    <property type="project" value="UniProtKB-SubCell"/>
</dbReference>
<dbReference type="Pfam" id="PF12821">
    <property type="entry name" value="ThrE_2"/>
    <property type="match status" value="1"/>
</dbReference>
<dbReference type="STRING" id="1423783.FC50_GL000379"/>
<protein>
    <submittedName>
        <fullName evidence="10">Threonine Serine Exporter</fullName>
    </submittedName>
</protein>
<keyword evidence="6 8" id="KW-0472">Membrane</keyword>
<dbReference type="Proteomes" id="UP000051922">
    <property type="component" value="Unassembled WGS sequence"/>
</dbReference>
<comment type="similarity">
    <text evidence="7">Belongs to the ThrE exporter (TC 2.A.79) family.</text>
</comment>
<evidence type="ECO:0000256" key="5">
    <source>
        <dbReference type="ARBA" id="ARBA00022989"/>
    </source>
</evidence>
<dbReference type="GO" id="GO:0015744">
    <property type="term" value="P:succinate transport"/>
    <property type="evidence" value="ECO:0007669"/>
    <property type="project" value="TreeGrafter"/>
</dbReference>
<reference evidence="10 11" key="1">
    <citation type="journal article" date="2015" name="Genome Announc.">
        <title>Expanding the biotechnology potential of lactobacilli through comparative genomics of 213 strains and associated genera.</title>
        <authorList>
            <person name="Sun Z."/>
            <person name="Harris H.M."/>
            <person name="McCann A."/>
            <person name="Guo C."/>
            <person name="Argimon S."/>
            <person name="Zhang W."/>
            <person name="Yang X."/>
            <person name="Jeffery I.B."/>
            <person name="Cooney J.C."/>
            <person name="Kagawa T.F."/>
            <person name="Liu W."/>
            <person name="Song Y."/>
            <person name="Salvetti E."/>
            <person name="Wrobel A."/>
            <person name="Rasinkangas P."/>
            <person name="Parkhill J."/>
            <person name="Rea M.C."/>
            <person name="O'Sullivan O."/>
            <person name="Ritari J."/>
            <person name="Douillard F.P."/>
            <person name="Paul Ross R."/>
            <person name="Yang R."/>
            <person name="Briner A.E."/>
            <person name="Felis G.E."/>
            <person name="de Vos W.M."/>
            <person name="Barrangou R."/>
            <person name="Klaenhammer T.R."/>
            <person name="Caufield P.W."/>
            <person name="Cui Y."/>
            <person name="Zhang H."/>
            <person name="O'Toole P.W."/>
        </authorList>
    </citation>
    <scope>NUCLEOTIDE SEQUENCE [LARGE SCALE GENOMIC DNA]</scope>
    <source>
        <strain evidence="10 11">DSM 15945</strain>
    </source>
</reference>
<dbReference type="EMBL" id="AZFJ01000007">
    <property type="protein sequence ID" value="KRL88181.1"/>
    <property type="molecule type" value="Genomic_DNA"/>
</dbReference>
<evidence type="ECO:0000256" key="2">
    <source>
        <dbReference type="ARBA" id="ARBA00022475"/>
    </source>
</evidence>
<evidence type="ECO:0000256" key="3">
    <source>
        <dbReference type="ARBA" id="ARBA00022519"/>
    </source>
</evidence>
<dbReference type="InterPro" id="IPR024528">
    <property type="entry name" value="ThrE_2"/>
</dbReference>
<accession>A0A0R1UBE8</accession>
<evidence type="ECO:0000313" key="10">
    <source>
        <dbReference type="EMBL" id="KRL88181.1"/>
    </source>
</evidence>
<organism evidence="10 11">
    <name type="scientific">Lacticaseibacillus pantheris DSM 15945 = JCM 12539 = NBRC 106106</name>
    <dbReference type="NCBI Taxonomy" id="1423783"/>
    <lineage>
        <taxon>Bacteria</taxon>
        <taxon>Bacillati</taxon>
        <taxon>Bacillota</taxon>
        <taxon>Bacilli</taxon>
        <taxon>Lactobacillales</taxon>
        <taxon>Lactobacillaceae</taxon>
        <taxon>Lacticaseibacillus</taxon>
    </lineage>
</organism>
<evidence type="ECO:0000256" key="7">
    <source>
        <dbReference type="ARBA" id="ARBA00034125"/>
    </source>
</evidence>
<feature type="transmembrane region" description="Helical" evidence="8">
    <location>
        <begin position="115"/>
        <end position="138"/>
    </location>
</feature>
<dbReference type="RefSeq" id="WP_054650955.1">
    <property type="nucleotide sequence ID" value="NZ_AZFJ01000007.1"/>
</dbReference>
<dbReference type="OrthoDB" id="9810047at2"/>